<keyword evidence="8" id="KW-0325">Glycoprotein</keyword>
<evidence type="ECO:0000313" key="12">
    <source>
        <dbReference type="EMBL" id="KAG7465277.1"/>
    </source>
</evidence>
<dbReference type="SUPFAM" id="SSF49265">
    <property type="entry name" value="Fibronectin type III"/>
    <property type="match status" value="3"/>
</dbReference>
<accession>A0A9D3PS28</accession>
<feature type="transmembrane region" description="Helical" evidence="9">
    <location>
        <begin position="325"/>
        <end position="349"/>
    </location>
</feature>
<protein>
    <recommendedName>
        <fullName evidence="11">Fibronectin type-III domain-containing protein</fullName>
    </recommendedName>
</protein>
<keyword evidence="7" id="KW-0675">Receptor</keyword>
<gene>
    <name evidence="12" type="ORF">MATL_G00174790</name>
</gene>
<dbReference type="InterPro" id="IPR003961">
    <property type="entry name" value="FN3_dom"/>
</dbReference>
<keyword evidence="5 9" id="KW-0472">Membrane</keyword>
<dbReference type="GO" id="GO:0004896">
    <property type="term" value="F:cytokine receptor activity"/>
    <property type="evidence" value="ECO:0007669"/>
    <property type="project" value="TreeGrafter"/>
</dbReference>
<comment type="caution">
    <text evidence="12">The sequence shown here is derived from an EMBL/GenBank/DDBJ whole genome shotgun (WGS) entry which is preliminary data.</text>
</comment>
<evidence type="ECO:0000256" key="4">
    <source>
        <dbReference type="ARBA" id="ARBA00022989"/>
    </source>
</evidence>
<dbReference type="Pfam" id="PF22012">
    <property type="entry name" value="TSLPR_D1"/>
    <property type="match status" value="1"/>
</dbReference>
<dbReference type="PANTHER" id="PTHR23037:SF28">
    <property type="entry name" value="ERYTHROPOIETIN RECEPTOR"/>
    <property type="match status" value="1"/>
</dbReference>
<organism evidence="12 13">
    <name type="scientific">Megalops atlanticus</name>
    <name type="common">Tarpon</name>
    <name type="synonym">Clupea gigantea</name>
    <dbReference type="NCBI Taxonomy" id="7932"/>
    <lineage>
        <taxon>Eukaryota</taxon>
        <taxon>Metazoa</taxon>
        <taxon>Chordata</taxon>
        <taxon>Craniata</taxon>
        <taxon>Vertebrata</taxon>
        <taxon>Euteleostomi</taxon>
        <taxon>Actinopterygii</taxon>
        <taxon>Neopterygii</taxon>
        <taxon>Teleostei</taxon>
        <taxon>Elopiformes</taxon>
        <taxon>Megalopidae</taxon>
        <taxon>Megalops</taxon>
    </lineage>
</organism>
<dbReference type="PROSITE" id="PS50853">
    <property type="entry name" value="FN3"/>
    <property type="match status" value="1"/>
</dbReference>
<keyword evidence="4 9" id="KW-1133">Transmembrane helix</keyword>
<keyword evidence="2 9" id="KW-0812">Transmembrane</keyword>
<evidence type="ECO:0000256" key="3">
    <source>
        <dbReference type="ARBA" id="ARBA00022729"/>
    </source>
</evidence>
<name>A0A9D3PS28_MEGAT</name>
<dbReference type="InterPro" id="IPR013783">
    <property type="entry name" value="Ig-like_fold"/>
</dbReference>
<dbReference type="InterPro" id="IPR053856">
    <property type="entry name" value="TSLPR_D1"/>
</dbReference>
<evidence type="ECO:0000256" key="1">
    <source>
        <dbReference type="ARBA" id="ARBA00004479"/>
    </source>
</evidence>
<evidence type="ECO:0000256" key="9">
    <source>
        <dbReference type="SAM" id="Phobius"/>
    </source>
</evidence>
<evidence type="ECO:0000256" key="8">
    <source>
        <dbReference type="ARBA" id="ARBA00023180"/>
    </source>
</evidence>
<dbReference type="AlphaFoldDB" id="A0A9D3PS28"/>
<keyword evidence="6" id="KW-1015">Disulfide bond</keyword>
<evidence type="ECO:0000259" key="11">
    <source>
        <dbReference type="PROSITE" id="PS50853"/>
    </source>
</evidence>
<dbReference type="Proteomes" id="UP001046870">
    <property type="component" value="Chromosome 14"/>
</dbReference>
<comment type="subcellular location">
    <subcellularLocation>
        <location evidence="1">Membrane</location>
        <topology evidence="1">Single-pass type I membrane protein</topology>
    </subcellularLocation>
</comment>
<dbReference type="EMBL" id="JAFDVH010000014">
    <property type="protein sequence ID" value="KAG7465277.1"/>
    <property type="molecule type" value="Genomic_DNA"/>
</dbReference>
<evidence type="ECO:0000256" key="5">
    <source>
        <dbReference type="ARBA" id="ARBA00023136"/>
    </source>
</evidence>
<evidence type="ECO:0000313" key="13">
    <source>
        <dbReference type="Proteomes" id="UP001046870"/>
    </source>
</evidence>
<reference evidence="12" key="1">
    <citation type="submission" date="2021-01" db="EMBL/GenBank/DDBJ databases">
        <authorList>
            <person name="Zahm M."/>
            <person name="Roques C."/>
            <person name="Cabau C."/>
            <person name="Klopp C."/>
            <person name="Donnadieu C."/>
            <person name="Jouanno E."/>
            <person name="Lampietro C."/>
            <person name="Louis A."/>
            <person name="Herpin A."/>
            <person name="Echchiki A."/>
            <person name="Berthelot C."/>
            <person name="Parey E."/>
            <person name="Roest-Crollius H."/>
            <person name="Braasch I."/>
            <person name="Postlethwait J."/>
            <person name="Bobe J."/>
            <person name="Montfort J."/>
            <person name="Bouchez O."/>
            <person name="Begum T."/>
            <person name="Mejri S."/>
            <person name="Adams A."/>
            <person name="Chen W.-J."/>
            <person name="Guiguen Y."/>
        </authorList>
    </citation>
    <scope>NUCLEOTIDE SEQUENCE</scope>
    <source>
        <strain evidence="12">YG-15Mar2019-1</strain>
        <tissue evidence="12">Brain</tissue>
    </source>
</reference>
<dbReference type="Gene3D" id="2.60.40.10">
    <property type="entry name" value="Immunoglobulins"/>
    <property type="match status" value="3"/>
</dbReference>
<proteinExistence type="predicted"/>
<evidence type="ECO:0000256" key="2">
    <source>
        <dbReference type="ARBA" id="ARBA00022692"/>
    </source>
</evidence>
<dbReference type="InterPro" id="IPR036116">
    <property type="entry name" value="FN3_sf"/>
</dbReference>
<keyword evidence="3 10" id="KW-0732">Signal</keyword>
<dbReference type="GO" id="GO:0009897">
    <property type="term" value="C:external side of plasma membrane"/>
    <property type="evidence" value="ECO:0007669"/>
    <property type="project" value="TreeGrafter"/>
</dbReference>
<dbReference type="OrthoDB" id="9940625at2759"/>
<evidence type="ECO:0000256" key="10">
    <source>
        <dbReference type="SAM" id="SignalP"/>
    </source>
</evidence>
<dbReference type="PANTHER" id="PTHR23037">
    <property type="entry name" value="CYTOKINE RECEPTOR"/>
    <property type="match status" value="1"/>
</dbReference>
<feature type="domain" description="Fibronectin type-III" evidence="11">
    <location>
        <begin position="30"/>
        <end position="121"/>
    </location>
</feature>
<feature type="chain" id="PRO_5038637286" description="Fibronectin type-III domain-containing protein" evidence="10">
    <location>
        <begin position="20"/>
        <end position="428"/>
    </location>
</feature>
<evidence type="ECO:0000256" key="6">
    <source>
        <dbReference type="ARBA" id="ARBA00023157"/>
    </source>
</evidence>
<sequence>MDLLFQGFFLVTFYWVTLASTAEQTGVLPPPSRVSLQWVNDFCVNLSWSPPENLNRSTCSVKYLVEETMSGGESNKFTKVITNYQTCLDHEGGVTYTVRTQPDTCGQINSSEGITLSIPPVKEKLVKDFQCVYYMSGSMNCTWNPTSEATDLQLYYWWNDGERTHLPPELCSLYLYSGNLKTGCHLHGSFLDVTALYPVFFLIKGTRGGSALRNTFHRLPRDNVKPSPPKLKIEPVPDKPNQLKLTWKEPSGFHPELKYWDYEFRITNCEEKQPKSAYQDTYVEVPYDQRCQFRAQVRAICNYMCGKGASDWSQEESYGQDSSDWSFHVAFIAIPIILTICVIVLLLFLKKLQVLILPQIPDPRKFLKELINSSEDQGVVRPNLPWDSSLDERKVFVPEQTEVCLKIDVLELKPEAEPEPELKPKAEP</sequence>
<feature type="signal peptide" evidence="10">
    <location>
        <begin position="1"/>
        <end position="19"/>
    </location>
</feature>
<evidence type="ECO:0000256" key="7">
    <source>
        <dbReference type="ARBA" id="ARBA00023170"/>
    </source>
</evidence>
<keyword evidence="13" id="KW-1185">Reference proteome</keyword>